<keyword evidence="2" id="KW-0732">Signal</keyword>
<name>A0A0P9SHH5_PSEA0</name>
<protein>
    <submittedName>
        <fullName evidence="3">Uncharacterized protein</fullName>
    </submittedName>
</protein>
<feature type="transmembrane region" description="Helical" evidence="1">
    <location>
        <begin position="732"/>
        <end position="757"/>
    </location>
</feature>
<feature type="signal peptide" evidence="2">
    <location>
        <begin position="1"/>
        <end position="25"/>
    </location>
</feature>
<feature type="transmembrane region" description="Helical" evidence="1">
    <location>
        <begin position="113"/>
        <end position="131"/>
    </location>
</feature>
<evidence type="ECO:0000313" key="4">
    <source>
        <dbReference type="Proteomes" id="UP000050490"/>
    </source>
</evidence>
<feature type="transmembrane region" description="Helical" evidence="1">
    <location>
        <begin position="143"/>
        <end position="163"/>
    </location>
</feature>
<keyword evidence="1" id="KW-0472">Membrane</keyword>
<evidence type="ECO:0000256" key="1">
    <source>
        <dbReference type="SAM" id="Phobius"/>
    </source>
</evidence>
<accession>A0A0P9SHH5</accession>
<keyword evidence="1" id="KW-0812">Transmembrane</keyword>
<gene>
    <name evidence="3" type="ORF">ALO70_05756</name>
</gene>
<dbReference type="EMBL" id="LJQI01000277">
    <property type="protein sequence ID" value="KPX26149.1"/>
    <property type="molecule type" value="Genomic_DNA"/>
</dbReference>
<dbReference type="PATRIC" id="fig|129137.4.peg.4359"/>
<feature type="transmembrane region" description="Helical" evidence="1">
    <location>
        <begin position="777"/>
        <end position="797"/>
    </location>
</feature>
<feature type="transmembrane region" description="Helical" evidence="1">
    <location>
        <begin position="689"/>
        <end position="711"/>
    </location>
</feature>
<dbReference type="AlphaFoldDB" id="A0A0P9SHH5"/>
<sequence>MTRKFYKYLIVFISVFFFQSQSAFAEGYKERDYLKDHIIFNDIEQVFQNTTSAFICSIFGQHGCAFFVSYSASDNVVKQIENLTDSELDQYTQSVGGVKTWIANAITLETTEMINAGVVIILILLLIIYLVKYNYSHMVRRVSLFFFTSNILAVFAIVTIINLPNNKPISYITMSWLWVGGTFWNIAEQMNLENFDNKRLYLESIKVPDVNNKILETQELLRFGLCVASRGGADISLNFSKIDDSTLRATADYKYCTLQMNIGYDSNLQNDVAQYGLSVDNFNEIQKQKIKASVDILLQQTAAAVQATTTAYATGSSAQTIEDITPANLAQPVSRKDSYVYATVVPLKLSATFIKAISDVTPSPALIGRQAELCESAEQSGGRPFYRPGEGGKQVKECVAKACDQSLYSCASALYFEKQLTFLQQYRAKGIAQAGIFLIKDEIEIDTTPRNFGDKFTAKFVYNNLNDSTKQTNTNPAIFSSKFTIAKPEDFDESDFMNFSENRKNEFNKLFDDEDYSPMALVKSDNGFLNLDKFNVCSKIENQNTYAGGYSCGSATSEMTAVGRSIIGFVTQVKFAVLSNKMANKSQFISATDSIQKAIAKKMVVQAVGAVAIAEALDTDLTPSMYADFDSKSAIYSNALKAASMVFIFNEKSSNNLLAKLEQVGYPAGFLAYSFRYFLYLIVSYGYVLFIGSFLTFTLLSPLLVFYYVRFASQNKENAIGSALGLMIDSSLAFVSYMLGLVIVLTIVPITVSTYISGERIAALGNGGGGFANTFSGLLYMIFCGFITLFFYIYYAYKGVYEGSEAVSRIENNISGKLQYEAESAEKQLIDVGRTIK</sequence>
<keyword evidence="1" id="KW-1133">Transmembrane helix</keyword>
<dbReference type="RefSeq" id="WP_057421613.1">
    <property type="nucleotide sequence ID" value="NZ_LIID01000019.1"/>
</dbReference>
<evidence type="ECO:0000313" key="3">
    <source>
        <dbReference type="EMBL" id="KPX26149.1"/>
    </source>
</evidence>
<organism evidence="3 4">
    <name type="scientific">Pseudomonas amygdali pv. eriobotryae</name>
    <dbReference type="NCBI Taxonomy" id="129137"/>
    <lineage>
        <taxon>Bacteria</taxon>
        <taxon>Pseudomonadati</taxon>
        <taxon>Pseudomonadota</taxon>
        <taxon>Gammaproteobacteria</taxon>
        <taxon>Pseudomonadales</taxon>
        <taxon>Pseudomonadaceae</taxon>
        <taxon>Pseudomonas</taxon>
        <taxon>Pseudomonas amygdali</taxon>
    </lineage>
</organism>
<reference evidence="3 4" key="1">
    <citation type="submission" date="2015-09" db="EMBL/GenBank/DDBJ databases">
        <title>Genome announcement of multiple Pseudomonas syringae strains.</title>
        <authorList>
            <person name="Thakur S."/>
            <person name="Wang P.W."/>
            <person name="Gong Y."/>
            <person name="Weir B.S."/>
            <person name="Guttman D.S."/>
        </authorList>
    </citation>
    <scope>NUCLEOTIDE SEQUENCE [LARGE SCALE GENOMIC DNA]</scope>
    <source>
        <strain evidence="3 4">ICMP4455</strain>
    </source>
</reference>
<proteinExistence type="predicted"/>
<comment type="caution">
    <text evidence="3">The sequence shown here is derived from an EMBL/GenBank/DDBJ whole genome shotgun (WGS) entry which is preliminary data.</text>
</comment>
<dbReference type="Proteomes" id="UP000050490">
    <property type="component" value="Unassembled WGS sequence"/>
</dbReference>
<feature type="chain" id="PRO_5010433660" evidence="2">
    <location>
        <begin position="26"/>
        <end position="837"/>
    </location>
</feature>
<evidence type="ECO:0000256" key="2">
    <source>
        <dbReference type="SAM" id="SignalP"/>
    </source>
</evidence>